<keyword evidence="6" id="KW-0472">Membrane</keyword>
<dbReference type="EMBL" id="BOQP01000034">
    <property type="protein sequence ID" value="GIM78478.1"/>
    <property type="molecule type" value="Genomic_DNA"/>
</dbReference>
<dbReference type="PANTHER" id="PTHR37316">
    <property type="entry name" value="TEICHOIC ACID GLYCEROL-PHOSPHATE PRIMASE"/>
    <property type="match status" value="1"/>
</dbReference>
<evidence type="ECO:0000256" key="3">
    <source>
        <dbReference type="ARBA" id="ARBA00022475"/>
    </source>
</evidence>
<name>A0A919W3K7_9ACTN</name>
<organism evidence="8 9">
    <name type="scientific">Winogradskya consettensis</name>
    <dbReference type="NCBI Taxonomy" id="113560"/>
    <lineage>
        <taxon>Bacteria</taxon>
        <taxon>Bacillati</taxon>
        <taxon>Actinomycetota</taxon>
        <taxon>Actinomycetes</taxon>
        <taxon>Micromonosporales</taxon>
        <taxon>Micromonosporaceae</taxon>
        <taxon>Winogradskya</taxon>
    </lineage>
</organism>
<evidence type="ECO:0000313" key="9">
    <source>
        <dbReference type="Proteomes" id="UP000680865"/>
    </source>
</evidence>
<dbReference type="AlphaFoldDB" id="A0A919W3K7"/>
<comment type="similarity">
    <text evidence="2">Belongs to the CDP-glycerol glycerophosphotransferase family.</text>
</comment>
<dbReference type="Proteomes" id="UP000680865">
    <property type="component" value="Unassembled WGS sequence"/>
</dbReference>
<keyword evidence="9" id="KW-1185">Reference proteome</keyword>
<dbReference type="PANTHER" id="PTHR37316:SF3">
    <property type="entry name" value="TEICHOIC ACID GLYCEROL-PHOSPHATE TRANSFERASE"/>
    <property type="match status" value="1"/>
</dbReference>
<dbReference type="Pfam" id="PF04464">
    <property type="entry name" value="Glyphos_transf"/>
    <property type="match status" value="1"/>
</dbReference>
<feature type="domain" description="Glycosyltransferase 2-like" evidence="7">
    <location>
        <begin position="21"/>
        <end position="184"/>
    </location>
</feature>
<dbReference type="SUPFAM" id="SSF53756">
    <property type="entry name" value="UDP-Glycosyltransferase/glycogen phosphorylase"/>
    <property type="match status" value="1"/>
</dbReference>
<dbReference type="Pfam" id="PF00535">
    <property type="entry name" value="Glycos_transf_2"/>
    <property type="match status" value="1"/>
</dbReference>
<keyword evidence="5" id="KW-0777">Teichoic acid biosynthesis</keyword>
<dbReference type="InterPro" id="IPR001173">
    <property type="entry name" value="Glyco_trans_2-like"/>
</dbReference>
<dbReference type="Gene3D" id="3.90.550.10">
    <property type="entry name" value="Spore Coat Polysaccharide Biosynthesis Protein SpsA, Chain A"/>
    <property type="match status" value="1"/>
</dbReference>
<dbReference type="GO" id="GO:0005886">
    <property type="term" value="C:plasma membrane"/>
    <property type="evidence" value="ECO:0007669"/>
    <property type="project" value="UniProtKB-SubCell"/>
</dbReference>
<evidence type="ECO:0000256" key="4">
    <source>
        <dbReference type="ARBA" id="ARBA00022679"/>
    </source>
</evidence>
<reference evidence="8" key="1">
    <citation type="submission" date="2021-03" db="EMBL/GenBank/DDBJ databases">
        <title>Whole genome shotgun sequence of Actinoplanes consettensis NBRC 14913.</title>
        <authorList>
            <person name="Komaki H."/>
            <person name="Tamura T."/>
        </authorList>
    </citation>
    <scope>NUCLEOTIDE SEQUENCE</scope>
    <source>
        <strain evidence="8">NBRC 14913</strain>
    </source>
</reference>
<dbReference type="GO" id="GO:0047355">
    <property type="term" value="F:CDP-glycerol glycerophosphotransferase activity"/>
    <property type="evidence" value="ECO:0007669"/>
    <property type="project" value="InterPro"/>
</dbReference>
<evidence type="ECO:0000256" key="1">
    <source>
        <dbReference type="ARBA" id="ARBA00004202"/>
    </source>
</evidence>
<dbReference type="InterPro" id="IPR043149">
    <property type="entry name" value="TagF_N"/>
</dbReference>
<dbReference type="Gene3D" id="3.40.50.11820">
    <property type="match status" value="1"/>
</dbReference>
<keyword evidence="4" id="KW-0808">Transferase</keyword>
<evidence type="ECO:0000313" key="8">
    <source>
        <dbReference type="EMBL" id="GIM78478.1"/>
    </source>
</evidence>
<dbReference type="SUPFAM" id="SSF53448">
    <property type="entry name" value="Nucleotide-diphospho-sugar transferases"/>
    <property type="match status" value="1"/>
</dbReference>
<dbReference type="InterPro" id="IPR029044">
    <property type="entry name" value="Nucleotide-diphossugar_trans"/>
</dbReference>
<evidence type="ECO:0000256" key="6">
    <source>
        <dbReference type="ARBA" id="ARBA00023136"/>
    </source>
</evidence>
<evidence type="ECO:0000259" key="7">
    <source>
        <dbReference type="Pfam" id="PF00535"/>
    </source>
</evidence>
<accession>A0A919W3K7</accession>
<dbReference type="InterPro" id="IPR043148">
    <property type="entry name" value="TagF_C"/>
</dbReference>
<dbReference type="GO" id="GO:0019350">
    <property type="term" value="P:teichoic acid biosynthetic process"/>
    <property type="evidence" value="ECO:0007669"/>
    <property type="project" value="UniProtKB-KW"/>
</dbReference>
<evidence type="ECO:0000256" key="2">
    <source>
        <dbReference type="ARBA" id="ARBA00010488"/>
    </source>
</evidence>
<comment type="subcellular location">
    <subcellularLocation>
        <location evidence="1">Cell membrane</location>
        <topology evidence="1">Peripheral membrane protein</topology>
    </subcellularLocation>
</comment>
<evidence type="ECO:0000256" key="5">
    <source>
        <dbReference type="ARBA" id="ARBA00022944"/>
    </source>
</evidence>
<dbReference type="Gene3D" id="3.40.50.12580">
    <property type="match status" value="1"/>
</dbReference>
<protein>
    <recommendedName>
        <fullName evidence="7">Glycosyltransferase 2-like domain-containing protein</fullName>
    </recommendedName>
</protein>
<dbReference type="CDD" id="cd00761">
    <property type="entry name" value="Glyco_tranf_GTA_type"/>
    <property type="match status" value="1"/>
</dbReference>
<comment type="caution">
    <text evidence="8">The sequence shown here is derived from an EMBL/GenBank/DDBJ whole genome shotgun (WGS) entry which is preliminary data.</text>
</comment>
<gene>
    <name evidence="8" type="ORF">Aco04nite_60650</name>
</gene>
<dbReference type="InterPro" id="IPR051612">
    <property type="entry name" value="Teichoic_Acid_Biosynth"/>
</dbReference>
<keyword evidence="3" id="KW-1003">Cell membrane</keyword>
<proteinExistence type="inferred from homology"/>
<sequence length="1164" mass="130941">MYARGSRFAAYSAEMASPVLSIVVPVYNVAPYLGECLESLAGQYRDALEVIMVDDGSTDDSAAIAERFVEKDSRFRLIRKENGGLGAARNTGVGHATGEYLMFVDSDDVLAPYAAELLVASLEKTGSDFSCGNVLRLNTRGLHQSPMHRGAFAGTFLRTHVSRRPVLLGDRTAWNKVFRRSFYDTHELAFPEGVLYEDALVTVPAHVLATAVDVLETPVYYWREREGPDKSITQRREELPAFLDRLESCWGVSRMLTSQPAIKRLYDESVLKDDLMLFLRVLPRVDADYRSVFLERTNAYLDTVEPEAILELPATQRVLWTLVRNRMLPEILELVPALRRQRRIARRGLRRYHDMDLYHEKLPELPAELFTAGTPRPRTKVHEVEWVDGKLRIRGHAFIPGQSAAHPWSTSRLIWLKESGGRRTRRTPMVNRRCADATGDHGSTRTAYDWSGFEVLIDPLSLRAPNGGWRDNDWSVVVGVVGLGSRSKGSLEIGQPATPVRLTPLYLDDVRIVPYIDAGRLRLRVERVPAVLTGMYGDDDSLVVEGLVEGVRPTSATLSRVPGLPWRRYPLRVEGERFSFRVPVCDLRRDEAAYPPLKIGEPSERWRIRLATGTKRSGEINCVSLMDGQWDPVELGPRTVHVHPRADGDPVLVALPTGPVLTEVSTADRRFRFSGRLHGRSAALSLVLRATGARETRTFPVRATGDTWSVEVDPVAVENFGSTVRMRAGTWHVLCRSGTGPVEPLPAAPAALNVLPLPLAGDAPRVSLEWLADERMVLRVRSALPDEDRGRRNQTRLRERHYPAMRETPLRDVVLYNSFTGRQYSDSPRAVHEELLARGLPLEHQWVSVDGQAPLPHSAEPVPLWSREWHEALATARYIVTNQHLPEWFRRREGQVVVQTWHGTPLKRIGFDIADVQFTDKRYLEKLALETPNWSFLVSPNTFSSPLLRRAFRFGGELLEIGYPRNDVLLQDRTEITERVRAAVGVPPGRKIILYAPTWRDDEHSGGAYRMSMRLDTRLAADRLGADHVLLVRRHPNVIDELPGDGFVHDVSAYPDMADLLAAADILITDYSSVMFDFAATGRPILFFTYDLAHYRDELRGFYFDFEAEAPGPLLATSAEVIDAVRDVDAIAERYADRYRAFAGKACDLDDGHAAARLADRMLS</sequence>
<dbReference type="InterPro" id="IPR007554">
    <property type="entry name" value="Glycerophosphate_synth"/>
</dbReference>